<keyword evidence="3" id="KW-0964">Secreted</keyword>
<dbReference type="CTD" id="30252"/>
<dbReference type="GO" id="GO:0098978">
    <property type="term" value="C:glutamatergic synapse"/>
    <property type="evidence" value="ECO:0007669"/>
    <property type="project" value="TreeGrafter"/>
</dbReference>
<reference evidence="17" key="1">
    <citation type="submission" date="2025-08" db="UniProtKB">
        <authorList>
            <consortium name="Ensembl"/>
        </authorList>
    </citation>
    <scope>IDENTIFICATION</scope>
</reference>
<keyword evidence="8" id="KW-0325">Glycoprotein</keyword>
<dbReference type="GO" id="GO:0005886">
    <property type="term" value="C:plasma membrane"/>
    <property type="evidence" value="ECO:0007669"/>
    <property type="project" value="TreeGrafter"/>
</dbReference>
<dbReference type="SUPFAM" id="SSF103575">
    <property type="entry name" value="Plexin repeat"/>
    <property type="match status" value="1"/>
</dbReference>
<evidence type="ECO:0000256" key="12">
    <source>
        <dbReference type="PROSITE-ProRule" id="PRU00352"/>
    </source>
</evidence>
<evidence type="ECO:0000313" key="18">
    <source>
        <dbReference type="Proteomes" id="UP000261540"/>
    </source>
</evidence>
<dbReference type="GO" id="GO:0001755">
    <property type="term" value="P:neural crest cell migration"/>
    <property type="evidence" value="ECO:0007669"/>
    <property type="project" value="TreeGrafter"/>
</dbReference>
<evidence type="ECO:0000256" key="10">
    <source>
        <dbReference type="ARBA" id="ARBA00057157"/>
    </source>
</evidence>
<dbReference type="GO" id="GO:0072359">
    <property type="term" value="P:circulatory system development"/>
    <property type="evidence" value="ECO:0007669"/>
    <property type="project" value="UniProtKB-ARBA"/>
</dbReference>
<sequence>MWMLGPVLLLSYLGRGLTGPWRPSQPRLQFSHSELVKNGRLLTLPLLAGDLYSLLPDEDQQQLYVAMKDRLLATSLEDITQSPRMLRWPASSDRIQECLMAGKDSALECANFLRVLQPYNHTHLYVCGTGAFNPRCAFIPTEVFLKGEGEVTSEQTECGKGKCPYDPHQRTASAIIDAELYAGITSDFMSRDSAFFRTLGSRHVIRTEQYDTTWLQDAQFVKVATVPESDNPEDDKVYLFFTECAQEAEGAPGRVIYSRVARVCKNDIGGQRSLVNKWSTFLKTRMVCSIPGDDGIHTYFDQLQDIFLLHGKDKTDPLIYGLFTTSSNVLNGSAVCVYQMQDIIRAFKGRFSHKEGPQFKWAEFTGKVPFPRPGTCPSSTYGNHVSTREYPDDVIFFSRTHPLMLEEVYPLGGRPLLVRVGVPYKLTRLLVDRVEAVDAQYNVLFVGTDSGEVLKSIHLPREQGVQEVTLEQLQVFKGRSPITAMTLSKTQQWLFVGSAEGLAQLALFQCELYGQACAECCLARDPYCTWDGHACSPYMPVSRRRNTRQVGDAGDPLTECVRQGAGLQVETEERQMVVAKGNGTYLECLPKSQHATVTWYKEAGGNSHELSQVASGEQLVVIERGVLIRRAESAHSGTYHCQLEEHGFHWTAVTVKLSVLSPASVQLPFQEALTLGQRCAQLAGNTYGDHGGHKRGGGGKGGGGGQKKRNQGKGGGRGGGRKSRSRAHTPGPRSPRSI</sequence>
<dbReference type="Ensembl" id="ENSPKIT00000014549.1">
    <property type="protein sequence ID" value="ENSPKIP00000033656.1"/>
    <property type="gene ID" value="ENSPKIG00000013268.1"/>
</dbReference>
<feature type="domain" description="Sema" evidence="16">
    <location>
        <begin position="27"/>
        <end position="507"/>
    </location>
</feature>
<dbReference type="GO" id="GO:0045499">
    <property type="term" value="F:chemorepellent activity"/>
    <property type="evidence" value="ECO:0007669"/>
    <property type="project" value="TreeGrafter"/>
</dbReference>
<dbReference type="Gene3D" id="2.60.40.10">
    <property type="entry name" value="Immunoglobulins"/>
    <property type="match status" value="1"/>
</dbReference>
<comment type="similarity">
    <text evidence="2">Belongs to the semaphorin family.</text>
</comment>
<dbReference type="PANTHER" id="PTHR11036:SF21">
    <property type="entry name" value="SEMA DOMAIN, IMMUNOGLOBULIN DOMAIN (IG), SHORT BASIC DOMAIN, SECRETED, (SEMAPHORIN) 3H ISOFORM 2 PRECURSOR"/>
    <property type="match status" value="1"/>
</dbReference>
<dbReference type="GO" id="GO:0008045">
    <property type="term" value="P:motor neuron axon guidance"/>
    <property type="evidence" value="ECO:0007669"/>
    <property type="project" value="TreeGrafter"/>
</dbReference>
<keyword evidence="9" id="KW-0393">Immunoglobulin domain</keyword>
<protein>
    <recommendedName>
        <fullName evidence="11">Semaphorin-3B</fullName>
    </recommendedName>
</protein>
<feature type="region of interest" description="Disordered" evidence="13">
    <location>
        <begin position="686"/>
        <end position="738"/>
    </location>
</feature>
<accession>A0A3B3SU60</accession>
<organism evidence="17 18">
    <name type="scientific">Paramormyrops kingsleyae</name>
    <dbReference type="NCBI Taxonomy" id="1676925"/>
    <lineage>
        <taxon>Eukaryota</taxon>
        <taxon>Metazoa</taxon>
        <taxon>Chordata</taxon>
        <taxon>Craniata</taxon>
        <taxon>Vertebrata</taxon>
        <taxon>Euteleostomi</taxon>
        <taxon>Actinopterygii</taxon>
        <taxon>Neopterygii</taxon>
        <taxon>Teleostei</taxon>
        <taxon>Osteoglossocephala</taxon>
        <taxon>Osteoglossomorpha</taxon>
        <taxon>Osteoglossiformes</taxon>
        <taxon>Mormyridae</taxon>
        <taxon>Paramormyrops</taxon>
    </lineage>
</organism>
<dbReference type="GO" id="GO:0005615">
    <property type="term" value="C:extracellular space"/>
    <property type="evidence" value="ECO:0007669"/>
    <property type="project" value="TreeGrafter"/>
</dbReference>
<keyword evidence="7" id="KW-1015">Disulfide bond</keyword>
<evidence type="ECO:0000256" key="9">
    <source>
        <dbReference type="ARBA" id="ARBA00023319"/>
    </source>
</evidence>
<dbReference type="GeneID" id="111855836"/>
<dbReference type="SMART" id="SM00630">
    <property type="entry name" value="Sema"/>
    <property type="match status" value="1"/>
</dbReference>
<evidence type="ECO:0000256" key="1">
    <source>
        <dbReference type="ARBA" id="ARBA00004613"/>
    </source>
</evidence>
<dbReference type="GO" id="GO:0035295">
    <property type="term" value="P:tube development"/>
    <property type="evidence" value="ECO:0007669"/>
    <property type="project" value="UniProtKB-ARBA"/>
</dbReference>
<dbReference type="PROSITE" id="PS51004">
    <property type="entry name" value="SEMA"/>
    <property type="match status" value="1"/>
</dbReference>
<dbReference type="Gene3D" id="2.130.10.10">
    <property type="entry name" value="YVTN repeat-like/Quinoprotein amine dehydrogenase"/>
    <property type="match status" value="1"/>
</dbReference>
<dbReference type="InterPro" id="IPR036352">
    <property type="entry name" value="Semap_dom_sf"/>
</dbReference>
<comment type="caution">
    <text evidence="12">Lacks conserved residue(s) required for the propagation of feature annotation.</text>
</comment>
<dbReference type="PANTHER" id="PTHR11036">
    <property type="entry name" value="SEMAPHORIN"/>
    <property type="match status" value="1"/>
</dbReference>
<dbReference type="RefSeq" id="XP_023691064.1">
    <property type="nucleotide sequence ID" value="XM_023835296.2"/>
</dbReference>
<evidence type="ECO:0000256" key="7">
    <source>
        <dbReference type="ARBA" id="ARBA00023157"/>
    </source>
</evidence>
<dbReference type="CDD" id="cd05871">
    <property type="entry name" value="Ig_Sema3"/>
    <property type="match status" value="1"/>
</dbReference>
<dbReference type="Gene3D" id="3.30.1680.10">
    <property type="entry name" value="ligand-binding face of the semaphorins, domain 2"/>
    <property type="match status" value="1"/>
</dbReference>
<dbReference type="FunFam" id="2.130.10.10:FF:000015">
    <property type="entry name" value="Semaphorin 3B"/>
    <property type="match status" value="1"/>
</dbReference>
<keyword evidence="18" id="KW-1185">Reference proteome</keyword>
<dbReference type="SMART" id="SM00423">
    <property type="entry name" value="PSI"/>
    <property type="match status" value="1"/>
</dbReference>
<dbReference type="InterPro" id="IPR001627">
    <property type="entry name" value="Semap_dom"/>
</dbReference>
<evidence type="ECO:0000256" key="5">
    <source>
        <dbReference type="ARBA" id="ARBA00022782"/>
    </source>
</evidence>
<dbReference type="InterPro" id="IPR027231">
    <property type="entry name" value="Semaphorin"/>
</dbReference>
<dbReference type="FunFam" id="3.30.1680.10:FF:000008">
    <property type="entry name" value="semaphorin-3B isoform X1"/>
    <property type="match status" value="1"/>
</dbReference>
<evidence type="ECO:0000256" key="14">
    <source>
        <dbReference type="SAM" id="SignalP"/>
    </source>
</evidence>
<dbReference type="GO" id="GO:0030335">
    <property type="term" value="P:positive regulation of cell migration"/>
    <property type="evidence" value="ECO:0007669"/>
    <property type="project" value="TreeGrafter"/>
</dbReference>
<comment type="function">
    <text evidence="10">Inhibits axonal extension by providing local signals to specify territories inaccessible for growing axons.</text>
</comment>
<evidence type="ECO:0000256" key="3">
    <source>
        <dbReference type="ARBA" id="ARBA00022525"/>
    </source>
</evidence>
<evidence type="ECO:0000256" key="8">
    <source>
        <dbReference type="ARBA" id="ARBA00023180"/>
    </source>
</evidence>
<dbReference type="InterPro" id="IPR015943">
    <property type="entry name" value="WD40/YVTN_repeat-like_dom_sf"/>
</dbReference>
<dbReference type="InterPro" id="IPR016201">
    <property type="entry name" value="PSI"/>
</dbReference>
<dbReference type="GO" id="GO:0030424">
    <property type="term" value="C:axon"/>
    <property type="evidence" value="ECO:0007669"/>
    <property type="project" value="TreeGrafter"/>
</dbReference>
<feature type="signal peptide" evidence="14">
    <location>
        <begin position="1"/>
        <end position="18"/>
    </location>
</feature>
<evidence type="ECO:0000313" key="17">
    <source>
        <dbReference type="Ensembl" id="ENSPKIP00000033656.1"/>
    </source>
</evidence>
<dbReference type="KEGG" id="pki:111855836"/>
<feature type="domain" description="Ig-like" evidence="15">
    <location>
        <begin position="556"/>
        <end position="658"/>
    </location>
</feature>
<dbReference type="STRING" id="1676925.ENSPKIP00000033656"/>
<dbReference type="InterPro" id="IPR007110">
    <property type="entry name" value="Ig-like_dom"/>
</dbReference>
<evidence type="ECO:0000256" key="6">
    <source>
        <dbReference type="ARBA" id="ARBA00022902"/>
    </source>
</evidence>
<reference evidence="17" key="2">
    <citation type="submission" date="2025-09" db="UniProtKB">
        <authorList>
            <consortium name="Ensembl"/>
        </authorList>
    </citation>
    <scope>IDENTIFICATION</scope>
</reference>
<evidence type="ECO:0000256" key="2">
    <source>
        <dbReference type="ARBA" id="ARBA00009492"/>
    </source>
</evidence>
<dbReference type="FunFam" id="2.60.40.10:FF:000030">
    <property type="entry name" value="Semaphorin 3F like"/>
    <property type="match status" value="1"/>
</dbReference>
<name>A0A3B3SU60_9TELE</name>
<dbReference type="SMART" id="SM00409">
    <property type="entry name" value="IG"/>
    <property type="match status" value="1"/>
</dbReference>
<evidence type="ECO:0000259" key="15">
    <source>
        <dbReference type="PROSITE" id="PS50835"/>
    </source>
</evidence>
<feature type="chain" id="PRO_5017365461" description="Semaphorin-3B" evidence="14">
    <location>
        <begin position="19"/>
        <end position="738"/>
    </location>
</feature>
<dbReference type="SUPFAM" id="SSF48726">
    <property type="entry name" value="Immunoglobulin"/>
    <property type="match status" value="1"/>
</dbReference>
<dbReference type="InterPro" id="IPR036179">
    <property type="entry name" value="Ig-like_dom_sf"/>
</dbReference>
<dbReference type="SUPFAM" id="SSF101912">
    <property type="entry name" value="Sema domain"/>
    <property type="match status" value="1"/>
</dbReference>
<keyword evidence="4 14" id="KW-0732">Signal</keyword>
<dbReference type="Pfam" id="PF01403">
    <property type="entry name" value="Sema"/>
    <property type="match status" value="1"/>
</dbReference>
<dbReference type="AlphaFoldDB" id="A0A3B3SU60"/>
<dbReference type="GO" id="GO:0030215">
    <property type="term" value="F:semaphorin receptor binding"/>
    <property type="evidence" value="ECO:0007669"/>
    <property type="project" value="InterPro"/>
</dbReference>
<evidence type="ECO:0000259" key="16">
    <source>
        <dbReference type="PROSITE" id="PS51004"/>
    </source>
</evidence>
<dbReference type="InterPro" id="IPR003599">
    <property type="entry name" value="Ig_sub"/>
</dbReference>
<dbReference type="GO" id="GO:0071526">
    <property type="term" value="P:semaphorin-plexin signaling pathway"/>
    <property type="evidence" value="ECO:0007669"/>
    <property type="project" value="TreeGrafter"/>
</dbReference>
<dbReference type="OrthoDB" id="9988752at2759"/>
<comment type="subcellular location">
    <subcellularLocation>
        <location evidence="1">Secreted</location>
    </subcellularLocation>
</comment>
<proteinExistence type="inferred from homology"/>
<evidence type="ECO:0000256" key="11">
    <source>
        <dbReference type="ARBA" id="ARBA00074126"/>
    </source>
</evidence>
<dbReference type="PROSITE" id="PS50835">
    <property type="entry name" value="IG_LIKE"/>
    <property type="match status" value="1"/>
</dbReference>
<dbReference type="GO" id="GO:0038191">
    <property type="term" value="F:neuropilin binding"/>
    <property type="evidence" value="ECO:0007669"/>
    <property type="project" value="TreeGrafter"/>
</dbReference>
<dbReference type="Proteomes" id="UP000261540">
    <property type="component" value="Unplaced"/>
</dbReference>
<dbReference type="GeneTree" id="ENSGT00940000166389"/>
<keyword evidence="6" id="KW-0524">Neurogenesis</keyword>
<keyword evidence="5" id="KW-0221">Differentiation</keyword>
<dbReference type="InterPro" id="IPR013783">
    <property type="entry name" value="Ig-like_fold"/>
</dbReference>
<evidence type="ECO:0000256" key="13">
    <source>
        <dbReference type="SAM" id="MobiDB-lite"/>
    </source>
</evidence>
<evidence type="ECO:0000256" key="4">
    <source>
        <dbReference type="ARBA" id="ARBA00022729"/>
    </source>
</evidence>